<keyword evidence="1" id="KW-0812">Transmembrane</keyword>
<proteinExistence type="predicted"/>
<keyword evidence="1" id="KW-1133">Transmembrane helix</keyword>
<dbReference type="RefSeq" id="WP_080806909.1">
    <property type="nucleotide sequence ID" value="NZ_CP021983.2"/>
</dbReference>
<keyword evidence="3" id="KW-1185">Reference proteome</keyword>
<protein>
    <submittedName>
        <fullName evidence="2">Uncharacterized protein</fullName>
    </submittedName>
</protein>
<name>A0A1Z3HR83_9CYAN</name>
<organism evidence="2 3">
    <name type="scientific">Halomicronema hongdechloris C2206</name>
    <dbReference type="NCBI Taxonomy" id="1641165"/>
    <lineage>
        <taxon>Bacteria</taxon>
        <taxon>Bacillati</taxon>
        <taxon>Cyanobacteriota</taxon>
        <taxon>Cyanophyceae</taxon>
        <taxon>Nodosilineales</taxon>
        <taxon>Nodosilineaceae</taxon>
        <taxon>Halomicronema</taxon>
    </lineage>
</organism>
<dbReference type="Proteomes" id="UP000191901">
    <property type="component" value="Chromosome"/>
</dbReference>
<dbReference type="KEGG" id="hhg:XM38_037820"/>
<keyword evidence="1" id="KW-0472">Membrane</keyword>
<reference evidence="2 3" key="1">
    <citation type="journal article" date="2016" name="Biochim. Biophys. Acta">
        <title>Characterization of red-shifted phycobilisomes isolated from the chlorophyll f-containing cyanobacterium Halomicronema hongdechloris.</title>
        <authorList>
            <person name="Li Y."/>
            <person name="Lin Y."/>
            <person name="Garvey C.J."/>
            <person name="Birch D."/>
            <person name="Corkery R.W."/>
            <person name="Loughlin P.C."/>
            <person name="Scheer H."/>
            <person name="Willows R.D."/>
            <person name="Chen M."/>
        </authorList>
    </citation>
    <scope>NUCLEOTIDE SEQUENCE [LARGE SCALE GENOMIC DNA]</scope>
    <source>
        <strain evidence="2 3">C2206</strain>
    </source>
</reference>
<dbReference type="OrthoDB" id="465087at2"/>
<evidence type="ECO:0000256" key="1">
    <source>
        <dbReference type="SAM" id="Phobius"/>
    </source>
</evidence>
<sequence length="70" mass="7677">MVFYCVPASIVFLATVRALMKDDSTPNTDQFSWLLIGVATLAWPITLPMILRKKIADAAQARSVSSLNHA</sequence>
<accession>A0A1Z3HR83</accession>
<feature type="transmembrane region" description="Helical" evidence="1">
    <location>
        <begin position="34"/>
        <end position="51"/>
    </location>
</feature>
<dbReference type="AlphaFoldDB" id="A0A1Z3HR83"/>
<evidence type="ECO:0000313" key="3">
    <source>
        <dbReference type="Proteomes" id="UP000191901"/>
    </source>
</evidence>
<evidence type="ECO:0000313" key="2">
    <source>
        <dbReference type="EMBL" id="ASC72823.1"/>
    </source>
</evidence>
<dbReference type="EMBL" id="CP021983">
    <property type="protein sequence ID" value="ASC72823.1"/>
    <property type="molecule type" value="Genomic_DNA"/>
</dbReference>
<gene>
    <name evidence="2" type="ORF">XM38_037820</name>
</gene>